<dbReference type="PANTHER" id="PTHR35011">
    <property type="entry name" value="2,3-DIKETO-L-GULONATE TRAP TRANSPORTER SMALL PERMEASE PROTEIN YIAM"/>
    <property type="match status" value="1"/>
</dbReference>
<dbReference type="GO" id="GO:0005886">
    <property type="term" value="C:plasma membrane"/>
    <property type="evidence" value="ECO:0007669"/>
    <property type="project" value="UniProtKB-SubCell"/>
</dbReference>
<dbReference type="InterPro" id="IPR007387">
    <property type="entry name" value="TRAP_DctQ"/>
</dbReference>
<evidence type="ECO:0000256" key="4">
    <source>
        <dbReference type="ARBA" id="ARBA00022519"/>
    </source>
</evidence>
<accession>A0A422QUT6</accession>
<evidence type="ECO:0000256" key="1">
    <source>
        <dbReference type="ARBA" id="ARBA00004429"/>
    </source>
</evidence>
<dbReference type="EMBL" id="PXNQ02000009">
    <property type="protein sequence ID" value="RNF33808.1"/>
    <property type="molecule type" value="Genomic_DNA"/>
</dbReference>
<dbReference type="Pfam" id="PF04290">
    <property type="entry name" value="DctQ"/>
    <property type="match status" value="1"/>
</dbReference>
<gene>
    <name evidence="12" type="ORF">A7A09_015175</name>
</gene>
<sequence length="213" mass="23808">MGGLLALSRGIDRVNSVIGRSASWLILLAIFVSATNAVIRKLFSISSNAWLELQWYLYGGAFLLAAAYTLLENEHIRIDILYGGRSRRTQHWIDLIGHLFFLLPMVILSLWLMWPWLLRSIRSGEMSMNAGGLMLWPAKAVLFTGFVLLLFQGISEIVKKIAIMRGLIEDQHAPSGHHVPLEVDPELLAQAGFAAPDREDDDGKDNRGGETRK</sequence>
<feature type="region of interest" description="Disordered" evidence="10">
    <location>
        <begin position="193"/>
        <end position="213"/>
    </location>
</feature>
<feature type="transmembrane region" description="Helical" evidence="9">
    <location>
        <begin position="92"/>
        <end position="114"/>
    </location>
</feature>
<evidence type="ECO:0000256" key="7">
    <source>
        <dbReference type="ARBA" id="ARBA00023136"/>
    </source>
</evidence>
<comment type="similarity">
    <text evidence="8 9">Belongs to the TRAP transporter small permease family.</text>
</comment>
<comment type="subcellular location">
    <subcellularLocation>
        <location evidence="1 9">Cell inner membrane</location>
        <topology evidence="1 9">Multi-pass membrane protein</topology>
    </subcellularLocation>
</comment>
<evidence type="ECO:0000256" key="5">
    <source>
        <dbReference type="ARBA" id="ARBA00022692"/>
    </source>
</evidence>
<proteinExistence type="inferred from homology"/>
<dbReference type="PANTHER" id="PTHR35011:SF4">
    <property type="entry name" value="SLL1102 PROTEIN"/>
    <property type="match status" value="1"/>
</dbReference>
<feature type="transmembrane region" description="Helical" evidence="9">
    <location>
        <begin position="55"/>
        <end position="71"/>
    </location>
</feature>
<evidence type="ECO:0000256" key="9">
    <source>
        <dbReference type="RuleBase" id="RU369079"/>
    </source>
</evidence>
<evidence type="ECO:0000256" key="8">
    <source>
        <dbReference type="ARBA" id="ARBA00038436"/>
    </source>
</evidence>
<keyword evidence="7 9" id="KW-0472">Membrane</keyword>
<keyword evidence="3" id="KW-1003">Cell membrane</keyword>
<organism evidence="12 13">
    <name type="scientific">Paracoccus methylarcula</name>
    <dbReference type="NCBI Taxonomy" id="72022"/>
    <lineage>
        <taxon>Bacteria</taxon>
        <taxon>Pseudomonadati</taxon>
        <taxon>Pseudomonadota</taxon>
        <taxon>Alphaproteobacteria</taxon>
        <taxon>Rhodobacterales</taxon>
        <taxon>Paracoccaceae</taxon>
        <taxon>Paracoccus</taxon>
    </lineage>
</organism>
<feature type="transmembrane region" description="Helical" evidence="9">
    <location>
        <begin position="134"/>
        <end position="155"/>
    </location>
</feature>
<dbReference type="OrthoDB" id="9794346at2"/>
<keyword evidence="6 9" id="KW-1133">Transmembrane helix</keyword>
<dbReference type="InterPro" id="IPR055348">
    <property type="entry name" value="DctQ"/>
</dbReference>
<evidence type="ECO:0000259" key="11">
    <source>
        <dbReference type="Pfam" id="PF04290"/>
    </source>
</evidence>
<dbReference type="RefSeq" id="WP_106692180.1">
    <property type="nucleotide sequence ID" value="NZ_PXNQ02000009.1"/>
</dbReference>
<evidence type="ECO:0000313" key="12">
    <source>
        <dbReference type="EMBL" id="RNF33808.1"/>
    </source>
</evidence>
<feature type="domain" description="Tripartite ATP-independent periplasmic transporters DctQ component" evidence="11">
    <location>
        <begin position="32"/>
        <end position="161"/>
    </location>
</feature>
<keyword evidence="4 9" id="KW-0997">Cell inner membrane</keyword>
<dbReference type="GO" id="GO:0022857">
    <property type="term" value="F:transmembrane transporter activity"/>
    <property type="evidence" value="ECO:0007669"/>
    <property type="project" value="UniProtKB-UniRule"/>
</dbReference>
<protein>
    <recommendedName>
        <fullName evidence="9">TRAP transporter small permease protein</fullName>
    </recommendedName>
</protein>
<comment type="caution">
    <text evidence="12">The sequence shown here is derived from an EMBL/GenBank/DDBJ whole genome shotgun (WGS) entry which is preliminary data.</text>
</comment>
<comment type="subunit">
    <text evidence="9">The complex comprises the extracytoplasmic solute receptor protein and the two transmembrane proteins.</text>
</comment>
<keyword evidence="13" id="KW-1185">Reference proteome</keyword>
<dbReference type="AlphaFoldDB" id="A0A422QUT6"/>
<evidence type="ECO:0000256" key="6">
    <source>
        <dbReference type="ARBA" id="ARBA00022989"/>
    </source>
</evidence>
<evidence type="ECO:0000256" key="3">
    <source>
        <dbReference type="ARBA" id="ARBA00022475"/>
    </source>
</evidence>
<keyword evidence="2 9" id="KW-0813">Transport</keyword>
<dbReference type="Proteomes" id="UP000238137">
    <property type="component" value="Unassembled WGS sequence"/>
</dbReference>
<evidence type="ECO:0000256" key="10">
    <source>
        <dbReference type="SAM" id="MobiDB-lite"/>
    </source>
</evidence>
<keyword evidence="5 9" id="KW-0812">Transmembrane</keyword>
<reference evidence="12" key="1">
    <citation type="submission" date="2018-05" db="EMBL/GenBank/DDBJ databases">
        <title>Reclassification of Methylarcula marina and Methylarcula terricola as Paracoccus methylarcula sp.nov., comb.nov. and Paracoccus terricola comb.nov.</title>
        <authorList>
            <person name="Shmareva M.N."/>
            <person name="Doronina N.V."/>
            <person name="Vasilenko O.V."/>
            <person name="Tarlachkov S.V."/>
            <person name="Trotsenko Y.A."/>
        </authorList>
    </citation>
    <scope>NUCLEOTIDE SEQUENCE [LARGE SCALE GENOMIC DNA]</scope>
    <source>
        <strain evidence="12">VKM B-2159</strain>
    </source>
</reference>
<comment type="function">
    <text evidence="9">Part of the tripartite ATP-independent periplasmic (TRAP) transport system.</text>
</comment>
<evidence type="ECO:0000256" key="2">
    <source>
        <dbReference type="ARBA" id="ARBA00022448"/>
    </source>
</evidence>
<feature type="transmembrane region" description="Helical" evidence="9">
    <location>
        <begin position="21"/>
        <end position="43"/>
    </location>
</feature>
<feature type="compositionally biased region" description="Basic and acidic residues" evidence="10">
    <location>
        <begin position="204"/>
        <end position="213"/>
    </location>
</feature>
<evidence type="ECO:0000313" key="13">
    <source>
        <dbReference type="Proteomes" id="UP000238137"/>
    </source>
</evidence>
<name>A0A422QUT6_9RHOB</name>